<comment type="caution">
    <text evidence="8">The sequence shown here is derived from an EMBL/GenBank/DDBJ whole genome shotgun (WGS) entry which is preliminary data.</text>
</comment>
<dbReference type="RefSeq" id="WP_327787261.1">
    <property type="nucleotide sequence ID" value="NZ_JARGEQ010000001.1"/>
</dbReference>
<feature type="transmembrane region" description="Helical" evidence="6">
    <location>
        <begin position="6"/>
        <end position="24"/>
    </location>
</feature>
<dbReference type="PANTHER" id="PTHR35007:SF2">
    <property type="entry name" value="PILUS ASSEMBLE PROTEIN"/>
    <property type="match status" value="1"/>
</dbReference>
<evidence type="ECO:0000256" key="5">
    <source>
        <dbReference type="ARBA" id="ARBA00023136"/>
    </source>
</evidence>
<feature type="transmembrane region" description="Helical" evidence="6">
    <location>
        <begin position="112"/>
        <end position="131"/>
    </location>
</feature>
<evidence type="ECO:0000256" key="2">
    <source>
        <dbReference type="ARBA" id="ARBA00022475"/>
    </source>
</evidence>
<evidence type="ECO:0000313" key="8">
    <source>
        <dbReference type="EMBL" id="MDF1584855.1"/>
    </source>
</evidence>
<feature type="transmembrane region" description="Helical" evidence="6">
    <location>
        <begin position="137"/>
        <end position="158"/>
    </location>
</feature>
<evidence type="ECO:0000256" key="6">
    <source>
        <dbReference type="SAM" id="Phobius"/>
    </source>
</evidence>
<feature type="transmembrane region" description="Helical" evidence="6">
    <location>
        <begin position="283"/>
        <end position="307"/>
    </location>
</feature>
<organism evidence="8 9">
    <name type="scientific">Marinimicrococcus flavescens</name>
    <dbReference type="NCBI Taxonomy" id="3031815"/>
    <lineage>
        <taxon>Bacteria</taxon>
        <taxon>Pseudomonadati</taxon>
        <taxon>Pseudomonadota</taxon>
        <taxon>Alphaproteobacteria</taxon>
        <taxon>Geminicoccales</taxon>
        <taxon>Geminicoccaceae</taxon>
        <taxon>Marinimicrococcus</taxon>
    </lineage>
</organism>
<dbReference type="PANTHER" id="PTHR35007">
    <property type="entry name" value="INTEGRAL MEMBRANE PROTEIN-RELATED"/>
    <property type="match status" value="1"/>
</dbReference>
<evidence type="ECO:0000259" key="7">
    <source>
        <dbReference type="Pfam" id="PF00482"/>
    </source>
</evidence>
<keyword evidence="4 6" id="KW-1133">Transmembrane helix</keyword>
<keyword evidence="3 6" id="KW-0812">Transmembrane</keyword>
<accession>A0AAP3UZ85</accession>
<evidence type="ECO:0000256" key="4">
    <source>
        <dbReference type="ARBA" id="ARBA00022989"/>
    </source>
</evidence>
<name>A0AAP3UZ85_9PROT</name>
<gene>
    <name evidence="8" type="ORF">PZ740_00475</name>
</gene>
<evidence type="ECO:0000313" key="9">
    <source>
        <dbReference type="Proteomes" id="UP001301140"/>
    </source>
</evidence>
<dbReference type="Proteomes" id="UP001301140">
    <property type="component" value="Unassembled WGS sequence"/>
</dbReference>
<keyword evidence="5 6" id="KW-0472">Membrane</keyword>
<dbReference type="EMBL" id="JARGEQ010000001">
    <property type="protein sequence ID" value="MDF1584855.1"/>
    <property type="molecule type" value="Genomic_DNA"/>
</dbReference>
<proteinExistence type="predicted"/>
<evidence type="ECO:0000256" key="3">
    <source>
        <dbReference type="ARBA" id="ARBA00022692"/>
    </source>
</evidence>
<dbReference type="Pfam" id="PF00482">
    <property type="entry name" value="T2SSF"/>
    <property type="match status" value="1"/>
</dbReference>
<keyword evidence="2" id="KW-1003">Cell membrane</keyword>
<feature type="domain" description="Type II secretion system protein GspF" evidence="7">
    <location>
        <begin position="174"/>
        <end position="301"/>
    </location>
</feature>
<dbReference type="GO" id="GO:0005886">
    <property type="term" value="C:plasma membrane"/>
    <property type="evidence" value="ECO:0007669"/>
    <property type="project" value="UniProtKB-SubCell"/>
</dbReference>
<comment type="subcellular location">
    <subcellularLocation>
        <location evidence="1">Cell membrane</location>
        <topology evidence="1">Multi-pass membrane protein</topology>
    </subcellularLocation>
</comment>
<evidence type="ECO:0000256" key="1">
    <source>
        <dbReference type="ARBA" id="ARBA00004651"/>
    </source>
</evidence>
<reference evidence="8 9" key="1">
    <citation type="submission" date="2023-03" db="EMBL/GenBank/DDBJ databases">
        <title>YIM 152171 draft genome.</title>
        <authorList>
            <person name="Yang Z."/>
        </authorList>
    </citation>
    <scope>NUCLEOTIDE SEQUENCE [LARGE SCALE GENOMIC DNA]</scope>
    <source>
        <strain evidence="8 9">YIM 152171</strain>
    </source>
</reference>
<dbReference type="AlphaFoldDB" id="A0AAP3UZ85"/>
<sequence length="315" mass="32886">MTPQLAALLAAAALTILVCAFLLWRGRGEEERMAARIASIKPKGVARSRRKGAAQAAGGGKARLKAVAAQIGGALTRTGAIDVKTQAQLEVTLTAAGYRGEDAVRIFIGAKLLLLVCAPALMLLLVAGGTMATFTKVLLVAGSAIGGLLLPDQVLGVIRRRHAAGVARGLPDAVDLMVICTEAGLGFESGLDRVAAEIAPSNADVAREFALVASEMRILPDRRQALMNLGDRTGVVAARRVAATLAQSLQYGTPLAQAFKVLAAEMRQERLTEFEARAAKLPVILTLPMVVFILPCVFLVVAGPAILQLLDTVGN</sequence>
<protein>
    <submittedName>
        <fullName evidence="8">Type II secretion system F family protein</fullName>
    </submittedName>
</protein>
<keyword evidence="9" id="KW-1185">Reference proteome</keyword>
<dbReference type="InterPro" id="IPR018076">
    <property type="entry name" value="T2SS_GspF_dom"/>
</dbReference>